<comment type="function">
    <text evidence="2">E1 component of the 2-oxoglutarate dehydrogenase (OGDH) complex which catalyzes the decarboxylation of 2-oxoglutarate, the first step in the conversion of 2-oxoglutarate to succinyl-CoA and CO(2).</text>
</comment>
<evidence type="ECO:0000256" key="2">
    <source>
        <dbReference type="ARBA" id="ARBA00003906"/>
    </source>
</evidence>
<dbReference type="GO" id="GO:0006099">
    <property type="term" value="P:tricarboxylic acid cycle"/>
    <property type="evidence" value="ECO:0007669"/>
    <property type="project" value="TreeGrafter"/>
</dbReference>
<dbReference type="InterPro" id="IPR031717">
    <property type="entry name" value="ODO-1/KGD_C"/>
</dbReference>
<dbReference type="GO" id="GO:0030976">
    <property type="term" value="F:thiamine pyrophosphate binding"/>
    <property type="evidence" value="ECO:0007669"/>
    <property type="project" value="InterPro"/>
</dbReference>
<dbReference type="OrthoDB" id="9759785at2"/>
<dbReference type="InterPro" id="IPR001017">
    <property type="entry name" value="DH_E1"/>
</dbReference>
<dbReference type="SUPFAM" id="SSF52518">
    <property type="entry name" value="Thiamin diphosphate-binding fold (THDP-binding)"/>
    <property type="match status" value="2"/>
</dbReference>
<dbReference type="KEGG" id="sur:STAUR_6712"/>
<dbReference type="NCBIfam" id="NF006914">
    <property type="entry name" value="PRK09404.1"/>
    <property type="match status" value="1"/>
</dbReference>
<reference evidence="8 9" key="1">
    <citation type="journal article" date="2011" name="Mol. Biol. Evol.">
        <title>Comparative genomic analysis of fruiting body formation in Myxococcales.</title>
        <authorList>
            <person name="Huntley S."/>
            <person name="Hamann N."/>
            <person name="Wegener-Feldbrugge S."/>
            <person name="Treuner-Lange A."/>
            <person name="Kube M."/>
            <person name="Reinhardt R."/>
            <person name="Klages S."/>
            <person name="Muller R."/>
            <person name="Ronning C.M."/>
            <person name="Nierman W.C."/>
            <person name="Sogaard-Andersen L."/>
        </authorList>
    </citation>
    <scope>NUCLEOTIDE SEQUENCE [LARGE SCALE GENOMIC DNA]</scope>
    <source>
        <strain evidence="8 9">DW4/3-1</strain>
    </source>
</reference>
<dbReference type="PANTHER" id="PTHR23152">
    <property type="entry name" value="2-OXOGLUTARATE DEHYDROGENASE"/>
    <property type="match status" value="1"/>
</dbReference>
<dbReference type="PANTHER" id="PTHR23152:SF4">
    <property type="entry name" value="2-OXOADIPATE DEHYDROGENASE COMPLEX COMPONENT E1"/>
    <property type="match status" value="1"/>
</dbReference>
<dbReference type="AlphaFoldDB" id="E3FPV1"/>
<dbReference type="InterPro" id="IPR042179">
    <property type="entry name" value="KGD_C_sf"/>
</dbReference>
<dbReference type="CDD" id="cd02016">
    <property type="entry name" value="TPP_E1_OGDC_like"/>
    <property type="match status" value="1"/>
</dbReference>
<dbReference type="Pfam" id="PF00676">
    <property type="entry name" value="E1_dh"/>
    <property type="match status" value="1"/>
</dbReference>
<protein>
    <recommendedName>
        <fullName evidence="4">oxoglutarate dehydrogenase (succinyl-transferring)</fullName>
        <ecNumber evidence="4">1.2.4.2</ecNumber>
    </recommendedName>
</protein>
<evidence type="ECO:0000313" key="8">
    <source>
        <dbReference type="EMBL" id="ADO74469.1"/>
    </source>
</evidence>
<dbReference type="RefSeq" id="WP_013377448.1">
    <property type="nucleotide sequence ID" value="NC_014623.1"/>
</dbReference>
<dbReference type="STRING" id="378806.STAUR_6712"/>
<dbReference type="SMART" id="SM00861">
    <property type="entry name" value="Transket_pyr"/>
    <property type="match status" value="1"/>
</dbReference>
<comment type="similarity">
    <text evidence="3">Belongs to the alpha-ketoglutarate dehydrogenase family.</text>
</comment>
<dbReference type="Pfam" id="PF02779">
    <property type="entry name" value="Transket_pyr"/>
    <property type="match status" value="1"/>
</dbReference>
<dbReference type="Gene3D" id="3.40.50.12470">
    <property type="match status" value="1"/>
</dbReference>
<evidence type="ECO:0000256" key="6">
    <source>
        <dbReference type="ARBA" id="ARBA00023052"/>
    </source>
</evidence>
<evidence type="ECO:0000259" key="7">
    <source>
        <dbReference type="SMART" id="SM00861"/>
    </source>
</evidence>
<dbReference type="InterPro" id="IPR032106">
    <property type="entry name" value="2-oxogl_dehyd_N"/>
</dbReference>
<comment type="cofactor">
    <cofactor evidence="1">
        <name>thiamine diphosphate</name>
        <dbReference type="ChEBI" id="CHEBI:58937"/>
    </cofactor>
</comment>
<dbReference type="Proteomes" id="UP000001351">
    <property type="component" value="Chromosome"/>
</dbReference>
<sequence length="965" mass="107556">MANFQDTYLSGANIDFIEGLYARYLQDPSSVDPSWRDLFENSNGAGRPIFSKTLLEAPLPAAAPPGKNGHGKQAAAAATPVAAAPAAGPSAAALAQDMRLQSRVDQTITAFRLRGHLRATLDPLRRPRAPLEHVADMPMVDEKHFSAQEMEQSVESGNVFPDARVKVSQLLQRLRSTYAGSIGVEFMHMLDSERRRWLLKRMEHSENRTPFTQDEQRHILTKLSYAEGFEHFLHTKYVGVKRFSLDGGESLIPMMDAILEVGGGMGLREVVIGMAHRGRLNVLTNILHKSPDQIFSEFEGPADPKAYMGRGDVKYHMGFSSDHTTRAGTNIHLSLAFNPSHLEAVDPVVEGRVRAKQDRGGDKERTRVMPLLIHGDAAFMGQGVISETLNLSRLKGYETGGTLHIVINNQVGFTTDPHDSRSSIYATAIAQMLDVPVFHVNGDDPEACVHVARLVAEYRQTFKSDAVIDLICYRRYGHNEGDDPSFTQPAMYELIRKQPTVRTLYAQSLAETQRIPAEQSEDIKQRCLKDFDEALNRIKQARQFKEPSALEGLWKPYKGGSYTHAAQVPTAVDKAQLREALRKLAVAPEGFNVHPVVERTVLKKRQSMLESEELLWSEGEALAYATLLSQGHTVRLSGQDSERGTFSHRHAVLHDVKTGARFVPLSQFPTGRASFQVYNSPLSEMGVMGFEYGYSLDVPDGLTLWEAQFGDFANGAQIIIDQFIAAGESKWRRLSGLTLLLPHGYEGQGPEHSSARLERFLSLCAEDNIQVCYPTTPAQIFHLLRRQVVRPYRKPLVIMSPKSLLRRPEAVSKLDELATGQFQEVILDRKDIAPEGVTRLLLCSGKVYYDLIKARDEQQALNVAIVRLEQLYPFPFEAVSRLVASLPKLTELFWVQEEPRNAGGWYFMFPRLHDVASSHASGPVKVGYIGRAEAASPATGFTKTHDYEQNLIVEEAILRGTKNGR</sequence>
<accession>E3FPV1</accession>
<dbReference type="GO" id="GO:0005829">
    <property type="term" value="C:cytosol"/>
    <property type="evidence" value="ECO:0007669"/>
    <property type="project" value="TreeGrafter"/>
</dbReference>
<evidence type="ECO:0000256" key="5">
    <source>
        <dbReference type="ARBA" id="ARBA00023002"/>
    </source>
</evidence>
<dbReference type="eggNOG" id="COG0567">
    <property type="taxonomic scope" value="Bacteria"/>
</dbReference>
<keyword evidence="6" id="KW-0786">Thiamine pyrophosphate</keyword>
<dbReference type="EMBL" id="CP002271">
    <property type="protein sequence ID" value="ADO74469.1"/>
    <property type="molecule type" value="Genomic_DNA"/>
</dbReference>
<dbReference type="EC" id="1.2.4.2" evidence="4"/>
<dbReference type="NCBIfam" id="NF008907">
    <property type="entry name" value="PRK12270.1"/>
    <property type="match status" value="1"/>
</dbReference>
<keyword evidence="5 8" id="KW-0560">Oxidoreductase</keyword>
<dbReference type="Gene3D" id="3.40.50.11610">
    <property type="entry name" value="Multifunctional 2-oxoglutarate metabolism enzyme, C-terminal domain"/>
    <property type="match status" value="1"/>
</dbReference>
<dbReference type="NCBIfam" id="TIGR00239">
    <property type="entry name" value="2oxo_dh_E1"/>
    <property type="match status" value="1"/>
</dbReference>
<evidence type="ECO:0000256" key="1">
    <source>
        <dbReference type="ARBA" id="ARBA00001964"/>
    </source>
</evidence>
<dbReference type="Gene3D" id="3.40.50.970">
    <property type="match status" value="1"/>
</dbReference>
<gene>
    <name evidence="8" type="primary">sucA</name>
    <name evidence="8" type="ordered locus">STAUR_6712</name>
</gene>
<evidence type="ECO:0000256" key="3">
    <source>
        <dbReference type="ARBA" id="ARBA00006936"/>
    </source>
</evidence>
<dbReference type="InterPro" id="IPR011603">
    <property type="entry name" value="2oxoglutarate_DH_E1"/>
</dbReference>
<evidence type="ECO:0000313" key="9">
    <source>
        <dbReference type="Proteomes" id="UP000001351"/>
    </source>
</evidence>
<dbReference type="InterPro" id="IPR029061">
    <property type="entry name" value="THDP-binding"/>
</dbReference>
<organism evidence="8 9">
    <name type="scientific">Stigmatella aurantiaca (strain DW4/3-1)</name>
    <dbReference type="NCBI Taxonomy" id="378806"/>
    <lineage>
        <taxon>Bacteria</taxon>
        <taxon>Pseudomonadati</taxon>
        <taxon>Myxococcota</taxon>
        <taxon>Myxococcia</taxon>
        <taxon>Myxococcales</taxon>
        <taxon>Cystobacterineae</taxon>
        <taxon>Archangiaceae</taxon>
        <taxon>Stigmatella</taxon>
    </lineage>
</organism>
<dbReference type="HOGENOM" id="CLU_004709_1_0_7"/>
<dbReference type="Pfam" id="PF16870">
    <property type="entry name" value="OxoGdeHyase_C"/>
    <property type="match status" value="1"/>
</dbReference>
<dbReference type="Pfam" id="PF16078">
    <property type="entry name" value="2-oxogl_dehyd_N"/>
    <property type="match status" value="1"/>
</dbReference>
<proteinExistence type="inferred from homology"/>
<dbReference type="Gene3D" id="1.10.287.1150">
    <property type="entry name" value="TPP helical domain"/>
    <property type="match status" value="1"/>
</dbReference>
<dbReference type="PIRSF" id="PIRSF000157">
    <property type="entry name" value="Oxoglu_dh_E1"/>
    <property type="match status" value="1"/>
</dbReference>
<dbReference type="InterPro" id="IPR005475">
    <property type="entry name" value="Transketolase-like_Pyr-bd"/>
</dbReference>
<feature type="domain" description="Transketolase-like pyrimidine-binding" evidence="7">
    <location>
        <begin position="614"/>
        <end position="807"/>
    </location>
</feature>
<dbReference type="GO" id="GO:0045252">
    <property type="term" value="C:oxoglutarate dehydrogenase complex"/>
    <property type="evidence" value="ECO:0007669"/>
    <property type="project" value="TreeGrafter"/>
</dbReference>
<keyword evidence="9" id="KW-1185">Reference proteome</keyword>
<dbReference type="GO" id="GO:0004591">
    <property type="term" value="F:oxoglutarate dehydrogenase (succinyl-transferring) activity"/>
    <property type="evidence" value="ECO:0007669"/>
    <property type="project" value="UniProtKB-EC"/>
</dbReference>
<evidence type="ECO:0000256" key="4">
    <source>
        <dbReference type="ARBA" id="ARBA00012280"/>
    </source>
</evidence>
<name>E3FPV1_STIAD</name>